<evidence type="ECO:0000313" key="7">
    <source>
        <dbReference type="EMBL" id="SCY17162.1"/>
    </source>
</evidence>
<dbReference type="AlphaFoldDB" id="A0A1G5DQW8"/>
<dbReference type="InterPro" id="IPR026870">
    <property type="entry name" value="Zinc_ribbon_dom"/>
</dbReference>
<keyword evidence="4 5" id="KW-0472">Membrane</keyword>
<evidence type="ECO:0000256" key="3">
    <source>
        <dbReference type="ARBA" id="ARBA00022989"/>
    </source>
</evidence>
<feature type="transmembrane region" description="Helical" evidence="5">
    <location>
        <begin position="118"/>
        <end position="138"/>
    </location>
</feature>
<accession>A0A1G5DQW8</accession>
<dbReference type="RefSeq" id="WP_074462230.1">
    <property type="nucleotide sequence ID" value="NZ_FMUR01000009.1"/>
</dbReference>
<name>A0A1G5DQW8_9FIRM</name>
<protein>
    <submittedName>
        <fullName evidence="7">Uncharacterized membrane protein</fullName>
    </submittedName>
</protein>
<dbReference type="Proteomes" id="UP000183047">
    <property type="component" value="Unassembled WGS sequence"/>
</dbReference>
<dbReference type="OrthoDB" id="2003838at2"/>
<dbReference type="Pfam" id="PF09685">
    <property type="entry name" value="MamF_MmsF"/>
    <property type="match status" value="1"/>
</dbReference>
<dbReference type="Pfam" id="PF13240">
    <property type="entry name" value="Zn_Ribbon_1"/>
    <property type="match status" value="1"/>
</dbReference>
<keyword evidence="3 5" id="KW-1133">Transmembrane helix</keyword>
<gene>
    <name evidence="7" type="ORF">SAMN02910451_01606</name>
</gene>
<dbReference type="InterPro" id="IPR019109">
    <property type="entry name" value="MamF_MmsF"/>
</dbReference>
<proteinExistence type="predicted"/>
<reference evidence="8" key="1">
    <citation type="submission" date="2016-10" db="EMBL/GenBank/DDBJ databases">
        <authorList>
            <person name="Varghese N."/>
            <person name="Submissions S."/>
        </authorList>
    </citation>
    <scope>NUCLEOTIDE SEQUENCE [LARGE SCALE GENOMIC DNA]</scope>
    <source>
        <strain evidence="8">XBD2006</strain>
    </source>
</reference>
<evidence type="ECO:0000256" key="2">
    <source>
        <dbReference type="ARBA" id="ARBA00022692"/>
    </source>
</evidence>
<dbReference type="EMBL" id="FMUR01000009">
    <property type="protein sequence ID" value="SCY17162.1"/>
    <property type="molecule type" value="Genomic_DNA"/>
</dbReference>
<sequence length="178" mass="19622">MKICPNCGKELEDDVKFCEKCGCAIESYNQNQGVDTNSFQDGNVPQMQPGFNPNGQSFNQFAPQYTAFDPKDHTSDYDKRDIADNKIFAALAYTGFMGLIIALLVNNSPFARFHARNAAMLAVADIIAAFLFFIPFIGWIAGPIILLVLFVVRIVAFVRVLKGKAMELPIVSDVGFLA</sequence>
<comment type="subcellular location">
    <subcellularLocation>
        <location evidence="1">Membrane</location>
        <topology evidence="1">Multi-pass membrane protein</topology>
    </subcellularLocation>
</comment>
<feature type="domain" description="Zinc-ribbon" evidence="6">
    <location>
        <begin position="4"/>
        <end position="24"/>
    </location>
</feature>
<evidence type="ECO:0000256" key="4">
    <source>
        <dbReference type="ARBA" id="ARBA00023136"/>
    </source>
</evidence>
<keyword evidence="2 5" id="KW-0812">Transmembrane</keyword>
<evidence type="ECO:0000259" key="6">
    <source>
        <dbReference type="Pfam" id="PF13240"/>
    </source>
</evidence>
<keyword evidence="8" id="KW-1185">Reference proteome</keyword>
<evidence type="ECO:0000313" key="8">
    <source>
        <dbReference type="Proteomes" id="UP000183047"/>
    </source>
</evidence>
<feature type="transmembrane region" description="Helical" evidence="5">
    <location>
        <begin position="87"/>
        <end position="106"/>
    </location>
</feature>
<evidence type="ECO:0000256" key="5">
    <source>
        <dbReference type="SAM" id="Phobius"/>
    </source>
</evidence>
<organism evidence="7 8">
    <name type="scientific">Butyrivibrio hungatei</name>
    <dbReference type="NCBI Taxonomy" id="185008"/>
    <lineage>
        <taxon>Bacteria</taxon>
        <taxon>Bacillati</taxon>
        <taxon>Bacillota</taxon>
        <taxon>Clostridia</taxon>
        <taxon>Lachnospirales</taxon>
        <taxon>Lachnospiraceae</taxon>
        <taxon>Butyrivibrio</taxon>
    </lineage>
</organism>
<evidence type="ECO:0000256" key="1">
    <source>
        <dbReference type="ARBA" id="ARBA00004141"/>
    </source>
</evidence>